<evidence type="ECO:0008006" key="3">
    <source>
        <dbReference type="Google" id="ProtNLM"/>
    </source>
</evidence>
<keyword evidence="2" id="KW-1185">Reference proteome</keyword>
<dbReference type="EMBL" id="MUAV01000049">
    <property type="protein sequence ID" value="RAP39496.1"/>
    <property type="molecule type" value="Genomic_DNA"/>
</dbReference>
<dbReference type="Proteomes" id="UP000248659">
    <property type="component" value="Unassembled WGS sequence"/>
</dbReference>
<proteinExistence type="predicted"/>
<comment type="caution">
    <text evidence="1">The sequence shown here is derived from an EMBL/GenBank/DDBJ whole genome shotgun (WGS) entry which is preliminary data.</text>
</comment>
<reference evidence="1 2" key="1">
    <citation type="submission" date="2017-01" db="EMBL/GenBank/DDBJ databases">
        <title>Genome sequence of Rhodovulum viride JA756.</title>
        <authorList>
            <person name="Lakshmi K.V."/>
            <person name="Tushar L.D."/>
            <person name="Sasikala C."/>
            <person name="Venkataramana C."/>
        </authorList>
    </citation>
    <scope>NUCLEOTIDE SEQUENCE [LARGE SCALE GENOMIC DNA]</scope>
    <source>
        <strain evidence="1 2">JA756</strain>
    </source>
</reference>
<protein>
    <recommendedName>
        <fullName evidence="3">RiboL-PSP-HEPN domain-containing protein</fullName>
    </recommendedName>
</protein>
<organism evidence="1 2">
    <name type="scientific">Rhodovulum viride</name>
    <dbReference type="NCBI Taxonomy" id="1231134"/>
    <lineage>
        <taxon>Bacteria</taxon>
        <taxon>Pseudomonadati</taxon>
        <taxon>Pseudomonadota</taxon>
        <taxon>Alphaproteobacteria</taxon>
        <taxon>Rhodobacterales</taxon>
        <taxon>Paracoccaceae</taxon>
        <taxon>Rhodovulum</taxon>
    </lineage>
</organism>
<name>A0ABX9DAZ8_9RHOB</name>
<evidence type="ECO:0000313" key="1">
    <source>
        <dbReference type="EMBL" id="RAP39496.1"/>
    </source>
</evidence>
<sequence>MLRFLAHTLEQLDLALEHVLKRDANSARFAVMLTDNALELVLHQFASDERRERSALWKREKTYEDEAELEAALGRHFDAKLRFARPRLPLSDEEAQTISICHDLRNDVYHIGLQHEAVLPAIAGLYFACAASVLERYEPNFLSYSPNMVLPERSRKFFEVQKPFGLRGREDFQEGCRALAARAGFQVGPFVEALADHLAEIIEEQDSVIDIVATGGPNQTSRDEAVTQTESWHIMFDPKAAGAAKKRLKGKRPDAGKSIAELQSWLLENGALRYTCDPVPGWRSREASLRREKNPHKALKKYRDFIVQSADIRELLLEACGQIEQWIEGQIERMRMGDV</sequence>
<accession>A0ABX9DAZ8</accession>
<evidence type="ECO:0000313" key="2">
    <source>
        <dbReference type="Proteomes" id="UP000248659"/>
    </source>
</evidence>
<gene>
    <name evidence="1" type="ORF">BYZ73_20210</name>
</gene>